<dbReference type="InterPro" id="IPR036259">
    <property type="entry name" value="MFS_trans_sf"/>
</dbReference>
<evidence type="ECO:0000259" key="7">
    <source>
        <dbReference type="PROSITE" id="PS50850"/>
    </source>
</evidence>
<evidence type="ECO:0000256" key="6">
    <source>
        <dbReference type="SAM" id="Phobius"/>
    </source>
</evidence>
<feature type="transmembrane region" description="Helical" evidence="6">
    <location>
        <begin position="260"/>
        <end position="279"/>
    </location>
</feature>
<dbReference type="GO" id="GO:0016020">
    <property type="term" value="C:membrane"/>
    <property type="evidence" value="ECO:0007669"/>
    <property type="project" value="UniProtKB-SubCell"/>
</dbReference>
<gene>
    <name evidence="8" type="ORF">MNOR_LOCUS18122</name>
</gene>
<proteinExistence type="predicted"/>
<dbReference type="Proteomes" id="UP001497623">
    <property type="component" value="Unassembled WGS sequence"/>
</dbReference>
<feature type="transmembrane region" description="Helical" evidence="6">
    <location>
        <begin position="319"/>
        <end position="342"/>
    </location>
</feature>
<protein>
    <recommendedName>
        <fullName evidence="7">Major facilitator superfamily (MFS) profile domain-containing protein</fullName>
    </recommendedName>
</protein>
<feature type="transmembrane region" description="Helical" evidence="6">
    <location>
        <begin position="47"/>
        <end position="70"/>
    </location>
</feature>
<dbReference type="Gene3D" id="1.20.1250.20">
    <property type="entry name" value="MFS general substrate transporter like domains"/>
    <property type="match status" value="2"/>
</dbReference>
<dbReference type="EMBL" id="CAXKWB010012810">
    <property type="protein sequence ID" value="CAL4105577.1"/>
    <property type="molecule type" value="Genomic_DNA"/>
</dbReference>
<evidence type="ECO:0000256" key="3">
    <source>
        <dbReference type="ARBA" id="ARBA00022692"/>
    </source>
</evidence>
<keyword evidence="5 6" id="KW-0472">Membrane</keyword>
<keyword evidence="9" id="KW-1185">Reference proteome</keyword>
<evidence type="ECO:0000256" key="5">
    <source>
        <dbReference type="ARBA" id="ARBA00023136"/>
    </source>
</evidence>
<feature type="transmembrane region" description="Helical" evidence="6">
    <location>
        <begin position="288"/>
        <end position="307"/>
    </location>
</feature>
<evidence type="ECO:0000256" key="1">
    <source>
        <dbReference type="ARBA" id="ARBA00004141"/>
    </source>
</evidence>
<feature type="transmembrane region" description="Helical" evidence="6">
    <location>
        <begin position="82"/>
        <end position="100"/>
    </location>
</feature>
<feature type="transmembrane region" description="Helical" evidence="6">
    <location>
        <begin position="217"/>
        <end position="240"/>
    </location>
</feature>
<feature type="transmembrane region" description="Helical" evidence="6">
    <location>
        <begin position="171"/>
        <end position="196"/>
    </location>
</feature>
<sequence length="473" mass="50401">MSLCRNLNFSNRQWLIFLVLAVGNFCYTSCLALYGPLYPPLAEEKGASPSCYGLIFGIYNFAVIFVSLPLGKYLPYIGPKRMFVSCVIILALTNSAFGLLKLVDNLYVFVGLSVIIRVIGAIGCAGWSASRNCIVAKEFVGSTGATFAALGSFLGLGFVVGPMVGGALDEYGGFIASFALLGGTQLLASGLGLWLLPSYQSSSKIVKQRRNHTFLQILRVPILANFFMSLFATSLSISFLDATLQRHLRLLGLDPVETGAMFMLRGLSFAVASPLLGALSDKILGPRLVVFLSAVLSTAAFLILGPVPFLPLEISVGTIISSLALFGIGGAGEMMGAYAGVFRGAVVAGFPDDLSTYGLVSGLWAMFFYSGAFIGPSAGGFMIDNLGFDWSSFALMCTHLVVGISTFFFVCSDNKRSTTIIYLSRPPGEDLLSSGQIFGSIETIPEMAEESKRLLANSKTYGSIGSRVDEVMV</sequence>
<dbReference type="Pfam" id="PF07690">
    <property type="entry name" value="MFS_1"/>
    <property type="match status" value="1"/>
</dbReference>
<name>A0AAV2QXF0_MEGNR</name>
<feature type="transmembrane region" description="Helical" evidence="6">
    <location>
        <begin position="354"/>
        <end position="378"/>
    </location>
</feature>
<feature type="domain" description="Major facilitator superfamily (MFS) profile" evidence="7">
    <location>
        <begin position="16"/>
        <end position="415"/>
    </location>
</feature>
<evidence type="ECO:0000256" key="2">
    <source>
        <dbReference type="ARBA" id="ARBA00022448"/>
    </source>
</evidence>
<feature type="transmembrane region" description="Helical" evidence="6">
    <location>
        <begin position="390"/>
        <end position="411"/>
    </location>
</feature>
<evidence type="ECO:0000313" key="9">
    <source>
        <dbReference type="Proteomes" id="UP001497623"/>
    </source>
</evidence>
<dbReference type="PANTHER" id="PTHR23506">
    <property type="entry name" value="GH10249P"/>
    <property type="match status" value="1"/>
</dbReference>
<dbReference type="InterPro" id="IPR050930">
    <property type="entry name" value="MFS_Vesicular_Transporter"/>
</dbReference>
<evidence type="ECO:0000313" key="8">
    <source>
        <dbReference type="EMBL" id="CAL4105577.1"/>
    </source>
</evidence>
<reference evidence="8 9" key="1">
    <citation type="submission" date="2024-05" db="EMBL/GenBank/DDBJ databases">
        <authorList>
            <person name="Wallberg A."/>
        </authorList>
    </citation>
    <scope>NUCLEOTIDE SEQUENCE [LARGE SCALE GENOMIC DNA]</scope>
</reference>
<comment type="caution">
    <text evidence="8">The sequence shown here is derived from an EMBL/GenBank/DDBJ whole genome shotgun (WGS) entry which is preliminary data.</text>
</comment>
<dbReference type="GO" id="GO:0022857">
    <property type="term" value="F:transmembrane transporter activity"/>
    <property type="evidence" value="ECO:0007669"/>
    <property type="project" value="InterPro"/>
</dbReference>
<feature type="transmembrane region" description="Helical" evidence="6">
    <location>
        <begin position="106"/>
        <end position="127"/>
    </location>
</feature>
<keyword evidence="3 6" id="KW-0812">Transmembrane</keyword>
<feature type="transmembrane region" description="Helical" evidence="6">
    <location>
        <begin position="139"/>
        <end position="159"/>
    </location>
</feature>
<dbReference type="AlphaFoldDB" id="A0AAV2QXF0"/>
<keyword evidence="2" id="KW-0813">Transport</keyword>
<dbReference type="InterPro" id="IPR011701">
    <property type="entry name" value="MFS"/>
</dbReference>
<keyword evidence="4 6" id="KW-1133">Transmembrane helix</keyword>
<dbReference type="SUPFAM" id="SSF103473">
    <property type="entry name" value="MFS general substrate transporter"/>
    <property type="match status" value="1"/>
</dbReference>
<comment type="subcellular location">
    <subcellularLocation>
        <location evidence="1">Membrane</location>
        <topology evidence="1">Multi-pass membrane protein</topology>
    </subcellularLocation>
</comment>
<feature type="transmembrane region" description="Helical" evidence="6">
    <location>
        <begin position="14"/>
        <end position="35"/>
    </location>
</feature>
<organism evidence="8 9">
    <name type="scientific">Meganyctiphanes norvegica</name>
    <name type="common">Northern krill</name>
    <name type="synonym">Thysanopoda norvegica</name>
    <dbReference type="NCBI Taxonomy" id="48144"/>
    <lineage>
        <taxon>Eukaryota</taxon>
        <taxon>Metazoa</taxon>
        <taxon>Ecdysozoa</taxon>
        <taxon>Arthropoda</taxon>
        <taxon>Crustacea</taxon>
        <taxon>Multicrustacea</taxon>
        <taxon>Malacostraca</taxon>
        <taxon>Eumalacostraca</taxon>
        <taxon>Eucarida</taxon>
        <taxon>Euphausiacea</taxon>
        <taxon>Euphausiidae</taxon>
        <taxon>Meganyctiphanes</taxon>
    </lineage>
</organism>
<feature type="non-terminal residue" evidence="8">
    <location>
        <position position="473"/>
    </location>
</feature>
<evidence type="ECO:0000256" key="4">
    <source>
        <dbReference type="ARBA" id="ARBA00022989"/>
    </source>
</evidence>
<dbReference type="PROSITE" id="PS50850">
    <property type="entry name" value="MFS"/>
    <property type="match status" value="1"/>
</dbReference>
<dbReference type="PANTHER" id="PTHR23506:SF26">
    <property type="entry name" value="MFS-TYPE TRANSPORTER SLC18B1"/>
    <property type="match status" value="1"/>
</dbReference>
<dbReference type="InterPro" id="IPR020846">
    <property type="entry name" value="MFS_dom"/>
</dbReference>
<accession>A0AAV2QXF0</accession>